<gene>
    <name evidence="2" type="ORF">FVEG_14173</name>
</gene>
<proteinExistence type="predicted"/>
<dbReference type="VEuPathDB" id="FungiDB:FVEG_14173"/>
<accession>A0A139YC65</accession>
<sequence length="97" mass="10143">MKFSAIALLTFVSASVGAAIEPRGIIADVLYTCPVSRNFVPVSAAEMAKAYSYACIKTFGCAHSIAPLLSNNEWIGSCLNCPDTIPQASDGCVLVAQ</sequence>
<evidence type="ECO:0000313" key="2">
    <source>
        <dbReference type="EMBL" id="KYG13835.1"/>
    </source>
</evidence>
<reference evidence="3" key="1">
    <citation type="journal article" date="2007" name="Science">
        <title>The Fusarium graminearum genome reveals a link between localized polymorphism and pathogen specialization.</title>
        <authorList>
            <person name="Cuomo C.A."/>
            <person name="Gueldener U."/>
            <person name="Xu J.-R."/>
            <person name="Trail F."/>
            <person name="Turgeon B.G."/>
            <person name="Di Pietro A."/>
            <person name="Walton J.D."/>
            <person name="Ma L.-J."/>
            <person name="Baker S.E."/>
            <person name="Rep M."/>
            <person name="Adam G."/>
            <person name="Antoniw J."/>
            <person name="Baldwin T."/>
            <person name="Calvo S.E."/>
            <person name="Chang Y.-L."/>
            <person name="DeCaprio D."/>
            <person name="Gale L.R."/>
            <person name="Gnerre S."/>
            <person name="Goswami R.S."/>
            <person name="Hammond-Kosack K."/>
            <person name="Harris L.J."/>
            <person name="Hilburn K."/>
            <person name="Kennell J.C."/>
            <person name="Kroken S."/>
            <person name="Magnuson J.K."/>
            <person name="Mannhaupt G."/>
            <person name="Mauceli E.W."/>
            <person name="Mewes H.-W."/>
            <person name="Mitterbauer R."/>
            <person name="Muehlbauer G."/>
            <person name="Muensterkoetter M."/>
            <person name="Nelson D."/>
            <person name="O'Donnell K."/>
            <person name="Ouellet T."/>
            <person name="Qi W."/>
            <person name="Quesneville H."/>
            <person name="Roncero M.I.G."/>
            <person name="Seong K.-Y."/>
            <person name="Tetko I.V."/>
            <person name="Urban M."/>
            <person name="Waalwijk C."/>
            <person name="Ward T.J."/>
            <person name="Yao J."/>
            <person name="Birren B.W."/>
            <person name="Kistler H.C."/>
        </authorList>
    </citation>
    <scope>NUCLEOTIDE SEQUENCE [LARGE SCALE GENOMIC DNA]</scope>
    <source>
        <strain evidence="3">M3125 / FGSC 7600</strain>
    </source>
</reference>
<dbReference type="AlphaFoldDB" id="A0A139YC65"/>
<keyword evidence="1" id="KW-0732">Signal</keyword>
<evidence type="ECO:0000256" key="1">
    <source>
        <dbReference type="SAM" id="SignalP"/>
    </source>
</evidence>
<dbReference type="GeneID" id="30071431"/>
<dbReference type="OrthoDB" id="5096216at2759"/>
<name>A0A139YC65_GIBM7</name>
<reference evidence="2 3" key="2">
    <citation type="journal article" date="2010" name="Nature">
        <title>Comparative genomics reveals mobile pathogenicity chromosomes in Fusarium.</title>
        <authorList>
            <person name="Ma L.J."/>
            <person name="van der Does H.C."/>
            <person name="Borkovich K.A."/>
            <person name="Coleman J.J."/>
            <person name="Daboussi M.J."/>
            <person name="Di Pietro A."/>
            <person name="Dufresne M."/>
            <person name="Freitag M."/>
            <person name="Grabherr M."/>
            <person name="Henrissat B."/>
            <person name="Houterman P.M."/>
            <person name="Kang S."/>
            <person name="Shim W.B."/>
            <person name="Woloshuk C."/>
            <person name="Xie X."/>
            <person name="Xu J.R."/>
            <person name="Antoniw J."/>
            <person name="Baker S.E."/>
            <person name="Bluhm B.H."/>
            <person name="Breakspear A."/>
            <person name="Brown D.W."/>
            <person name="Butchko R.A."/>
            <person name="Chapman S."/>
            <person name="Coulson R."/>
            <person name="Coutinho P.M."/>
            <person name="Danchin E.G."/>
            <person name="Diener A."/>
            <person name="Gale L.R."/>
            <person name="Gardiner D.M."/>
            <person name="Goff S."/>
            <person name="Hammond-Kosack K.E."/>
            <person name="Hilburn K."/>
            <person name="Hua-Van A."/>
            <person name="Jonkers W."/>
            <person name="Kazan K."/>
            <person name="Kodira C.D."/>
            <person name="Koehrsen M."/>
            <person name="Kumar L."/>
            <person name="Lee Y.H."/>
            <person name="Li L."/>
            <person name="Manners J.M."/>
            <person name="Miranda-Saavedra D."/>
            <person name="Mukherjee M."/>
            <person name="Park G."/>
            <person name="Park J."/>
            <person name="Park S.Y."/>
            <person name="Proctor R.H."/>
            <person name="Regev A."/>
            <person name="Ruiz-Roldan M.C."/>
            <person name="Sain D."/>
            <person name="Sakthikumar S."/>
            <person name="Sykes S."/>
            <person name="Schwartz D.C."/>
            <person name="Turgeon B.G."/>
            <person name="Wapinski I."/>
            <person name="Yoder O."/>
            <person name="Young S."/>
            <person name="Zeng Q."/>
            <person name="Zhou S."/>
            <person name="Galagan J."/>
            <person name="Cuomo C.A."/>
            <person name="Kistler H.C."/>
            <person name="Rep M."/>
        </authorList>
    </citation>
    <scope>NUCLEOTIDE SEQUENCE [LARGE SCALE GENOMIC DNA]</scope>
    <source>
        <strain evidence="3">M3125 / FGSC 7600</strain>
    </source>
</reference>
<keyword evidence="3" id="KW-1185">Reference proteome</keyword>
<dbReference type="KEGG" id="fvr:FVEG_14173"/>
<dbReference type="Proteomes" id="UP000009096">
    <property type="component" value="Unassembled WGS sequence"/>
</dbReference>
<organism evidence="2 3">
    <name type="scientific">Gibberella moniliformis (strain M3125 / FGSC 7600)</name>
    <name type="common">Maize ear and stalk rot fungus</name>
    <name type="synonym">Fusarium verticillioides</name>
    <dbReference type="NCBI Taxonomy" id="334819"/>
    <lineage>
        <taxon>Eukaryota</taxon>
        <taxon>Fungi</taxon>
        <taxon>Dikarya</taxon>
        <taxon>Ascomycota</taxon>
        <taxon>Pezizomycotina</taxon>
        <taxon>Sordariomycetes</taxon>
        <taxon>Hypocreomycetidae</taxon>
        <taxon>Hypocreales</taxon>
        <taxon>Nectriaceae</taxon>
        <taxon>Fusarium</taxon>
        <taxon>Fusarium fujikuroi species complex</taxon>
    </lineage>
</organism>
<dbReference type="EMBL" id="DS486013">
    <property type="protein sequence ID" value="KYG13835.1"/>
    <property type="molecule type" value="Genomic_DNA"/>
</dbReference>
<dbReference type="RefSeq" id="XP_018762519.1">
    <property type="nucleotide sequence ID" value="XM_018903489.1"/>
</dbReference>
<feature type="chain" id="PRO_5007301431" evidence="1">
    <location>
        <begin position="20"/>
        <end position="97"/>
    </location>
</feature>
<evidence type="ECO:0000313" key="3">
    <source>
        <dbReference type="Proteomes" id="UP000009096"/>
    </source>
</evidence>
<dbReference type="eggNOG" id="ENOG502T1RN">
    <property type="taxonomic scope" value="Eukaryota"/>
</dbReference>
<feature type="signal peptide" evidence="1">
    <location>
        <begin position="1"/>
        <end position="19"/>
    </location>
</feature>
<protein>
    <submittedName>
        <fullName evidence="2">Uncharacterized protein</fullName>
    </submittedName>
</protein>